<evidence type="ECO:0000313" key="2">
    <source>
        <dbReference type="Proteomes" id="UP000887577"/>
    </source>
</evidence>
<dbReference type="Proteomes" id="UP000887577">
    <property type="component" value="Unplaced"/>
</dbReference>
<dbReference type="PANTHER" id="PTHR14499:SF135">
    <property type="entry name" value="BTB DOMAIN-CONTAINING PROTEIN-RELATED"/>
    <property type="match status" value="1"/>
</dbReference>
<proteinExistence type="predicted"/>
<dbReference type="Gene3D" id="3.30.710.10">
    <property type="entry name" value="Potassium Channel Kv1.1, Chain A"/>
    <property type="match status" value="1"/>
</dbReference>
<dbReference type="CDD" id="cd18316">
    <property type="entry name" value="BTB_POZ_KCTD-like"/>
    <property type="match status" value="1"/>
</dbReference>
<dbReference type="InterPro" id="IPR011333">
    <property type="entry name" value="SKP1/BTB/POZ_sf"/>
</dbReference>
<evidence type="ECO:0000313" key="3">
    <source>
        <dbReference type="WBParaSite" id="PSU_v2.g12102.t1"/>
    </source>
</evidence>
<feature type="domain" description="Potassium channel tetramerisation-type BTB" evidence="1">
    <location>
        <begin position="11"/>
        <end position="73"/>
    </location>
</feature>
<dbReference type="SUPFAM" id="SSF54695">
    <property type="entry name" value="POZ domain"/>
    <property type="match status" value="1"/>
</dbReference>
<dbReference type="AlphaFoldDB" id="A0A914Y2U8"/>
<dbReference type="Pfam" id="PF02214">
    <property type="entry name" value="BTB_2"/>
    <property type="match status" value="1"/>
</dbReference>
<sequence>MSRTKHVDDILNINVGGKKYTVRRTDLVADPRSKLAEWFKMGATKPIATDKGGNIYLDRDAKTFRHILAYLRLKKEKFAPSLALPSKPDDLAKLVGECEALNLVEFKELALEMLQKYQRTEEQHYVTSFVQVAIRDYESWQFEREQGTIPVSKNRKSVSDENFQGGSAYDEWGM</sequence>
<evidence type="ECO:0000259" key="1">
    <source>
        <dbReference type="Pfam" id="PF02214"/>
    </source>
</evidence>
<reference evidence="3" key="1">
    <citation type="submission" date="2022-11" db="UniProtKB">
        <authorList>
            <consortium name="WormBaseParasite"/>
        </authorList>
    </citation>
    <scope>IDENTIFICATION</scope>
</reference>
<dbReference type="WBParaSite" id="PSU_v2.g12102.t1">
    <property type="protein sequence ID" value="PSU_v2.g12102.t1"/>
    <property type="gene ID" value="PSU_v2.g12102"/>
</dbReference>
<dbReference type="GO" id="GO:0051260">
    <property type="term" value="P:protein homooligomerization"/>
    <property type="evidence" value="ECO:0007669"/>
    <property type="project" value="InterPro"/>
</dbReference>
<dbReference type="InterPro" id="IPR003131">
    <property type="entry name" value="T1-type_BTB"/>
</dbReference>
<name>A0A914Y2U8_9BILA</name>
<protein>
    <submittedName>
        <fullName evidence="3">Potassium channel tetramerisation-type BTB domain-containing protein</fullName>
    </submittedName>
</protein>
<accession>A0A914Y2U8</accession>
<dbReference type="PANTHER" id="PTHR14499">
    <property type="entry name" value="POTASSIUM CHANNEL TETRAMERIZATION DOMAIN-CONTAINING"/>
    <property type="match status" value="1"/>
</dbReference>
<keyword evidence="2" id="KW-1185">Reference proteome</keyword>
<organism evidence="2 3">
    <name type="scientific">Panagrolaimus superbus</name>
    <dbReference type="NCBI Taxonomy" id="310955"/>
    <lineage>
        <taxon>Eukaryota</taxon>
        <taxon>Metazoa</taxon>
        <taxon>Ecdysozoa</taxon>
        <taxon>Nematoda</taxon>
        <taxon>Chromadorea</taxon>
        <taxon>Rhabditida</taxon>
        <taxon>Tylenchina</taxon>
        <taxon>Panagrolaimomorpha</taxon>
        <taxon>Panagrolaimoidea</taxon>
        <taxon>Panagrolaimidae</taxon>
        <taxon>Panagrolaimus</taxon>
    </lineage>
</organism>